<dbReference type="OrthoDB" id="10250282at2759"/>
<keyword evidence="4" id="KW-1185">Reference proteome</keyword>
<dbReference type="RefSeq" id="XP_034014021.1">
    <property type="nucleotide sequence ID" value="XM_034153655.1"/>
</dbReference>
<dbReference type="InterPro" id="IPR003010">
    <property type="entry name" value="C-N_Hydrolase"/>
</dbReference>
<organism evidence="3 4">
    <name type="scientific">Diutina rugosa</name>
    <name type="common">Yeast</name>
    <name type="synonym">Candida rugosa</name>
    <dbReference type="NCBI Taxonomy" id="5481"/>
    <lineage>
        <taxon>Eukaryota</taxon>
        <taxon>Fungi</taxon>
        <taxon>Dikarya</taxon>
        <taxon>Ascomycota</taxon>
        <taxon>Saccharomycotina</taxon>
        <taxon>Pichiomycetes</taxon>
        <taxon>Debaryomycetaceae</taxon>
        <taxon>Diutina</taxon>
    </lineage>
</organism>
<dbReference type="GeneID" id="54779796"/>
<dbReference type="PROSITE" id="PS01227">
    <property type="entry name" value="UPF0012"/>
    <property type="match status" value="1"/>
</dbReference>
<evidence type="ECO:0000259" key="2">
    <source>
        <dbReference type="PROSITE" id="PS50263"/>
    </source>
</evidence>
<evidence type="ECO:0000313" key="4">
    <source>
        <dbReference type="Proteomes" id="UP000449547"/>
    </source>
</evidence>
<accession>A0A642UVK1</accession>
<evidence type="ECO:0000256" key="1">
    <source>
        <dbReference type="ARBA" id="ARBA00022801"/>
    </source>
</evidence>
<dbReference type="SUPFAM" id="SSF56317">
    <property type="entry name" value="Carbon-nitrogen hydrolase"/>
    <property type="match status" value="1"/>
</dbReference>
<dbReference type="Gene3D" id="3.60.110.10">
    <property type="entry name" value="Carbon-nitrogen hydrolase"/>
    <property type="match status" value="1"/>
</dbReference>
<dbReference type="CDD" id="cd07572">
    <property type="entry name" value="nit"/>
    <property type="match status" value="1"/>
</dbReference>
<keyword evidence="1" id="KW-0378">Hydrolase</keyword>
<evidence type="ECO:0000313" key="3">
    <source>
        <dbReference type="EMBL" id="KAA8906201.1"/>
    </source>
</evidence>
<dbReference type="VEuPathDB" id="FungiDB:DIURU_001143"/>
<name>A0A642UVK1_DIURU</name>
<protein>
    <recommendedName>
        <fullName evidence="2">CN hydrolase domain-containing protein</fullName>
    </recommendedName>
</protein>
<dbReference type="InterPro" id="IPR045254">
    <property type="entry name" value="Nit1/2_C-N_Hydrolase"/>
</dbReference>
<gene>
    <name evidence="3" type="ORF">DIURU_001143</name>
</gene>
<dbReference type="AlphaFoldDB" id="A0A642UVK1"/>
<dbReference type="GO" id="GO:0016811">
    <property type="term" value="F:hydrolase activity, acting on carbon-nitrogen (but not peptide) bonds, in linear amides"/>
    <property type="evidence" value="ECO:0007669"/>
    <property type="project" value="InterPro"/>
</dbReference>
<proteinExistence type="predicted"/>
<reference evidence="3 4" key="1">
    <citation type="submission" date="2019-07" db="EMBL/GenBank/DDBJ databases">
        <title>Genome assembly of two rare yeast pathogens: Diutina rugosa and Trichomonascus ciferrii.</title>
        <authorList>
            <person name="Mixao V."/>
            <person name="Saus E."/>
            <person name="Hansen A."/>
            <person name="Lass-Flor C."/>
            <person name="Gabaldon T."/>
        </authorList>
    </citation>
    <scope>NUCLEOTIDE SEQUENCE [LARGE SCALE GENOMIC DNA]</scope>
    <source>
        <strain evidence="3 4">CBS 613</strain>
    </source>
</reference>
<dbReference type="InterPro" id="IPR036526">
    <property type="entry name" value="C-N_Hydrolase_sf"/>
</dbReference>
<dbReference type="Proteomes" id="UP000449547">
    <property type="component" value="Unassembled WGS sequence"/>
</dbReference>
<dbReference type="Pfam" id="PF00795">
    <property type="entry name" value="CN_hydrolase"/>
    <property type="match status" value="1"/>
</dbReference>
<dbReference type="PROSITE" id="PS50263">
    <property type="entry name" value="CN_HYDROLASE"/>
    <property type="match status" value="1"/>
</dbReference>
<comment type="caution">
    <text evidence="3">The sequence shown here is derived from an EMBL/GenBank/DDBJ whole genome shotgun (WGS) entry which is preliminary data.</text>
</comment>
<feature type="domain" description="CN hydrolase" evidence="2">
    <location>
        <begin position="1"/>
        <end position="290"/>
    </location>
</feature>
<dbReference type="OMA" id="KRESWGH"/>
<dbReference type="PANTHER" id="PTHR23088:SF27">
    <property type="entry name" value="DEAMINATED GLUTATHIONE AMIDASE"/>
    <property type="match status" value="1"/>
</dbReference>
<dbReference type="PANTHER" id="PTHR23088">
    <property type="entry name" value="NITRILASE-RELATED"/>
    <property type="match status" value="1"/>
</dbReference>
<sequence>MRIAVGQLCSSSNPLANARVVNKLIDQAVKAKAQVLFLPEASDYLGRNAAHSIALAQHSARFVDDVRHHLRQANSDMRVSIGVHEPGATADARIKNVHLWIEPDGTVAHSYQKIHLYDVNVPNGPILMESKAVEPGTTLVKPFAVGQSPFSVGLAVCYDIRFPEVALALRQHGANIVTFPSAFTTVTGAAHWQSLGKARALDSQSYVVMAAQCGVHDVDAGVGGDDSAAALGVPETPSPPKKKRQSYGNSLIVGPWGEIVAEGKCYDEDLSQDIDGDGDYYQLIVADLDPDHVATVRTNMPLLDHRRKFTVE</sequence>
<dbReference type="InterPro" id="IPR001110">
    <property type="entry name" value="UPF0012_CS"/>
</dbReference>
<dbReference type="EMBL" id="SWFT01000036">
    <property type="protein sequence ID" value="KAA8906201.1"/>
    <property type="molecule type" value="Genomic_DNA"/>
</dbReference>